<dbReference type="EMBL" id="BARV01031676">
    <property type="protein sequence ID" value="GAI40350.1"/>
    <property type="molecule type" value="Genomic_DNA"/>
</dbReference>
<evidence type="ECO:0000313" key="1">
    <source>
        <dbReference type="EMBL" id="GAI40350.1"/>
    </source>
</evidence>
<protein>
    <submittedName>
        <fullName evidence="1">Uncharacterized protein</fullName>
    </submittedName>
</protein>
<accession>X1PMR6</accession>
<proteinExistence type="predicted"/>
<reference evidence="1" key="1">
    <citation type="journal article" date="2014" name="Front. Microbiol.">
        <title>High frequency of phylogenetically diverse reductive dehalogenase-homologous genes in deep subseafloor sedimentary metagenomes.</title>
        <authorList>
            <person name="Kawai M."/>
            <person name="Futagami T."/>
            <person name="Toyoda A."/>
            <person name="Takaki Y."/>
            <person name="Nishi S."/>
            <person name="Hori S."/>
            <person name="Arai W."/>
            <person name="Tsubouchi T."/>
            <person name="Morono Y."/>
            <person name="Uchiyama I."/>
            <person name="Ito T."/>
            <person name="Fujiyama A."/>
            <person name="Inagaki F."/>
            <person name="Takami H."/>
        </authorList>
    </citation>
    <scope>NUCLEOTIDE SEQUENCE</scope>
    <source>
        <strain evidence="1">Expedition CK06-06</strain>
    </source>
</reference>
<gene>
    <name evidence="1" type="ORF">S06H3_50085</name>
</gene>
<organism evidence="1">
    <name type="scientific">marine sediment metagenome</name>
    <dbReference type="NCBI Taxonomy" id="412755"/>
    <lineage>
        <taxon>unclassified sequences</taxon>
        <taxon>metagenomes</taxon>
        <taxon>ecological metagenomes</taxon>
    </lineage>
</organism>
<name>X1PMR6_9ZZZZ</name>
<sequence>MAVVMVRLLVLPHEDIIDGFKGNVDYYVHRGIPCARSWPKSPGQHRSLAVMAQWPIFSFATREWKNLSKAV</sequence>
<feature type="non-terminal residue" evidence="1">
    <location>
        <position position="71"/>
    </location>
</feature>
<comment type="caution">
    <text evidence="1">The sequence shown here is derived from an EMBL/GenBank/DDBJ whole genome shotgun (WGS) entry which is preliminary data.</text>
</comment>
<dbReference type="AlphaFoldDB" id="X1PMR6"/>